<dbReference type="Gene3D" id="1.10.268.10">
    <property type="entry name" value="Topoisomerase, domain 3"/>
    <property type="match status" value="1"/>
</dbReference>
<dbReference type="EC" id="5.6.2.2" evidence="3"/>
<feature type="region of interest" description="Disordered" evidence="9">
    <location>
        <begin position="1"/>
        <end position="21"/>
    </location>
</feature>
<dbReference type="GO" id="GO:0003918">
    <property type="term" value="F:DNA topoisomerase type II (double strand cut, ATP-hydrolyzing) activity"/>
    <property type="evidence" value="ECO:0007669"/>
    <property type="project" value="UniProtKB-EC"/>
</dbReference>
<proteinExistence type="inferred from homology"/>
<keyword evidence="4" id="KW-0799">Topoisomerase</keyword>
<comment type="subunit">
    <text evidence="7">Heterotetramer composed of ParC and ParE.</text>
</comment>
<evidence type="ECO:0000256" key="4">
    <source>
        <dbReference type="ARBA" id="ARBA00023029"/>
    </source>
</evidence>
<dbReference type="Gene3D" id="3.90.199.10">
    <property type="entry name" value="Topoisomerase II, domain 5"/>
    <property type="match status" value="1"/>
</dbReference>
<gene>
    <name evidence="11" type="ORF">UFOPK3376_01923</name>
</gene>
<feature type="domain" description="Topo IIA-type catalytic" evidence="10">
    <location>
        <begin position="48"/>
        <end position="512"/>
    </location>
</feature>
<dbReference type="PANTHER" id="PTHR43493">
    <property type="entry name" value="DNA GYRASE/TOPOISOMERASE SUBUNIT A"/>
    <property type="match status" value="1"/>
</dbReference>
<dbReference type="GO" id="GO:0006265">
    <property type="term" value="P:DNA topological change"/>
    <property type="evidence" value="ECO:0007669"/>
    <property type="project" value="InterPro"/>
</dbReference>
<dbReference type="FunFam" id="3.30.1360.40:FF:000002">
    <property type="entry name" value="DNA gyrase subunit A"/>
    <property type="match status" value="1"/>
</dbReference>
<comment type="similarity">
    <text evidence="2">Belongs to the type II topoisomerase GyrA/ParC subunit family.</text>
</comment>
<dbReference type="PANTHER" id="PTHR43493:SF5">
    <property type="entry name" value="DNA GYRASE SUBUNIT A, CHLOROPLASTIC_MITOCHONDRIAL"/>
    <property type="match status" value="1"/>
</dbReference>
<keyword evidence="6" id="KW-0413">Isomerase</keyword>
<dbReference type="Pfam" id="PF00521">
    <property type="entry name" value="DNA_topoisoIV"/>
    <property type="match status" value="1"/>
</dbReference>
<dbReference type="AlphaFoldDB" id="A0A6J7EW63"/>
<dbReference type="NCBIfam" id="TIGR01063">
    <property type="entry name" value="gyrA"/>
    <property type="match status" value="1"/>
</dbReference>
<name>A0A6J7EW63_9ZZZZ</name>
<dbReference type="InterPro" id="IPR050220">
    <property type="entry name" value="Type_II_DNA_Topoisomerases"/>
</dbReference>
<evidence type="ECO:0000256" key="8">
    <source>
        <dbReference type="SAM" id="Coils"/>
    </source>
</evidence>
<sequence length="825" mass="90397">MSDTPNTPPESGDDSEDTSLSVQPISLQDEMERSFLDYAMSVIMARALPDVRDGLKPVHRRIIWDMEEQGFRPDRPFVKSARVSGDTMAKYHPHGDGAIYDALVRMAQPFSVRHPLIDFHGNYGSPDFGPAASRYTECRLHPLAMQLLADIDEETVDMVATYDGSREEPTVLPARFPNLLVNGSQGIAVGMATNIPPHNLGEVIDATIHLIDHPEATSEDLMHFVHGPDFPTGGSILGRAGIIDAYTTGRGSIKMRATASIEETKRGGYHIVVTELPYQTSCSAIAGRIQELVDGGDLDGISDVNDGSSGGKTNLIVSLKRDANPNVVLNNLYKLTQLQTSFGVNMVALVDGVPRTLNLASALNGYVSHQVEVITRRTTYRLRVASEREHKVEGRIKAFNVIDEIIALIRSSDDGASARDGLMSAPFEFSEIQAQDILEMQLRQLTRLSRIDLERELAELQERILELQSILDSPEKLRGVIKSEMLAVREEFATPRKCAITYDSGEMSIEDLVDDRELVIVMTEAQYVKAVPAASFKTQGRGGRGVAGARLKADDIVHHVIFTTAHAFLLFFSNRGKVYRLRAMDIPERERTAKGMPIVNLLPLQAGESIQAIIDTRDFASERYLFFATKNGTVKKTAFNEYDSGRRDGLIAINLREKDELVKVIETSGGDDIFMVSRSGITIRFNEDEVRPMGRSAGGVRGMKMKAGDEVVSVDVARDDTAILMITESGYGKRTQLDRFNRQGRGGQGVIGIKLTGRKGKVVSAFMVALDDDIVAVSSAGVTIRMSVREISSQGRDATGVRVMSLAEGQTVASVAPILAVDVDE</sequence>
<organism evidence="11">
    <name type="scientific">freshwater metagenome</name>
    <dbReference type="NCBI Taxonomy" id="449393"/>
    <lineage>
        <taxon>unclassified sequences</taxon>
        <taxon>metagenomes</taxon>
        <taxon>ecological metagenomes</taxon>
    </lineage>
</organism>
<dbReference type="SUPFAM" id="SSF101904">
    <property type="entry name" value="GyrA/ParC C-terminal domain-like"/>
    <property type="match status" value="1"/>
</dbReference>
<dbReference type="FunFam" id="1.10.268.10:FF:000001">
    <property type="entry name" value="DNA gyrase subunit A"/>
    <property type="match status" value="1"/>
</dbReference>
<keyword evidence="5" id="KW-0238">DNA-binding</keyword>
<dbReference type="GO" id="GO:0009330">
    <property type="term" value="C:DNA topoisomerase type II (double strand cut, ATP-hydrolyzing) complex"/>
    <property type="evidence" value="ECO:0007669"/>
    <property type="project" value="TreeGrafter"/>
</dbReference>
<accession>A0A6J7EW63</accession>
<evidence type="ECO:0000256" key="2">
    <source>
        <dbReference type="ARBA" id="ARBA00008263"/>
    </source>
</evidence>
<comment type="catalytic activity">
    <reaction evidence="1">
        <text>ATP-dependent breakage, passage and rejoining of double-stranded DNA.</text>
        <dbReference type="EC" id="5.6.2.2"/>
    </reaction>
</comment>
<dbReference type="InterPro" id="IPR006691">
    <property type="entry name" value="GyrA/parC_rep"/>
</dbReference>
<dbReference type="SMART" id="SM00434">
    <property type="entry name" value="TOP4c"/>
    <property type="match status" value="1"/>
</dbReference>
<dbReference type="InterPro" id="IPR035516">
    <property type="entry name" value="Gyrase/topoIV_suA_C"/>
</dbReference>
<dbReference type="InterPro" id="IPR013758">
    <property type="entry name" value="Topo_IIA_A/C_ab"/>
</dbReference>
<keyword evidence="8" id="KW-0175">Coiled coil</keyword>
<evidence type="ECO:0000256" key="3">
    <source>
        <dbReference type="ARBA" id="ARBA00012895"/>
    </source>
</evidence>
<evidence type="ECO:0000256" key="5">
    <source>
        <dbReference type="ARBA" id="ARBA00023125"/>
    </source>
</evidence>
<dbReference type="GO" id="GO:0005524">
    <property type="term" value="F:ATP binding"/>
    <property type="evidence" value="ECO:0007669"/>
    <property type="project" value="InterPro"/>
</dbReference>
<dbReference type="GO" id="GO:0005737">
    <property type="term" value="C:cytoplasm"/>
    <property type="evidence" value="ECO:0007669"/>
    <property type="project" value="TreeGrafter"/>
</dbReference>
<dbReference type="InterPro" id="IPR013760">
    <property type="entry name" value="Topo_IIA-like_dom_sf"/>
</dbReference>
<dbReference type="SUPFAM" id="SSF56719">
    <property type="entry name" value="Type II DNA topoisomerase"/>
    <property type="match status" value="1"/>
</dbReference>
<evidence type="ECO:0000256" key="7">
    <source>
        <dbReference type="ARBA" id="ARBA00063644"/>
    </source>
</evidence>
<dbReference type="FunFam" id="2.120.10.90:FF:000005">
    <property type="entry name" value="DNA topoisomerase 4 subunit A"/>
    <property type="match status" value="1"/>
</dbReference>
<dbReference type="Gene3D" id="2.120.10.90">
    <property type="entry name" value="DNA gyrase/topoisomerase IV, subunit A, C-terminal"/>
    <property type="match status" value="1"/>
</dbReference>
<evidence type="ECO:0000256" key="6">
    <source>
        <dbReference type="ARBA" id="ARBA00023235"/>
    </source>
</evidence>
<evidence type="ECO:0000256" key="9">
    <source>
        <dbReference type="SAM" id="MobiDB-lite"/>
    </source>
</evidence>
<dbReference type="NCBIfam" id="NF004044">
    <property type="entry name" value="PRK05561.1"/>
    <property type="match status" value="1"/>
</dbReference>
<evidence type="ECO:0000259" key="10">
    <source>
        <dbReference type="PROSITE" id="PS52040"/>
    </source>
</evidence>
<dbReference type="CDD" id="cd00187">
    <property type="entry name" value="TOP4c"/>
    <property type="match status" value="1"/>
</dbReference>
<dbReference type="Pfam" id="PF03989">
    <property type="entry name" value="DNA_gyraseA_C"/>
    <property type="match status" value="6"/>
</dbReference>
<protein>
    <recommendedName>
        <fullName evidence="3">DNA topoisomerase (ATP-hydrolyzing)</fullName>
        <ecNumber evidence="3">5.6.2.2</ecNumber>
    </recommendedName>
</protein>
<dbReference type="NCBIfam" id="NF004043">
    <property type="entry name" value="PRK05560.1"/>
    <property type="match status" value="1"/>
</dbReference>
<feature type="coiled-coil region" evidence="8">
    <location>
        <begin position="443"/>
        <end position="470"/>
    </location>
</feature>
<dbReference type="InterPro" id="IPR002205">
    <property type="entry name" value="Topo_IIA_dom_A"/>
</dbReference>
<evidence type="ECO:0000256" key="1">
    <source>
        <dbReference type="ARBA" id="ARBA00000185"/>
    </source>
</evidence>
<dbReference type="GO" id="GO:0003677">
    <property type="term" value="F:DNA binding"/>
    <property type="evidence" value="ECO:0007669"/>
    <property type="project" value="UniProtKB-KW"/>
</dbReference>
<evidence type="ECO:0000313" key="11">
    <source>
        <dbReference type="EMBL" id="CAB4884379.1"/>
    </source>
</evidence>
<dbReference type="PROSITE" id="PS52040">
    <property type="entry name" value="TOPO_IIA"/>
    <property type="match status" value="1"/>
</dbReference>
<dbReference type="InterPro" id="IPR013757">
    <property type="entry name" value="Topo_IIA_A_a_sf"/>
</dbReference>
<dbReference type="EMBL" id="CAFBLP010000050">
    <property type="protein sequence ID" value="CAB4884379.1"/>
    <property type="molecule type" value="Genomic_DNA"/>
</dbReference>
<reference evidence="11" key="1">
    <citation type="submission" date="2020-05" db="EMBL/GenBank/DDBJ databases">
        <authorList>
            <person name="Chiriac C."/>
            <person name="Salcher M."/>
            <person name="Ghai R."/>
            <person name="Kavagutti S V."/>
        </authorList>
    </citation>
    <scope>NUCLEOTIDE SEQUENCE</scope>
</reference>
<dbReference type="Gene3D" id="3.30.1360.40">
    <property type="match status" value="1"/>
</dbReference>